<protein>
    <submittedName>
        <fullName evidence="3">Amino acid ABC transporter substrate-binding protein, PAAT family</fullName>
    </submittedName>
</protein>
<sequence>MNRLLPVLVTAAAGLAGSSAYAQSIACGETYTIQRGDYLSTIAQRAYGDLGSFNLIYSANVDVIGPNPGAIKVGDELVIPCLDGDLGESQSNASIIRDVETTEQLPGPSGDRPIRVLTATGWAPFMDEDQEQGGLLTEIINLALENADGKPAYQIDFINDDGAHLQPLITDHAYDISIGWSQPNCEIMDKLEDESKFRCNNLLFSDAMYEEVLGYYSPASDAPMTDHQELVGKRICRAEAYTLAPLEEVELVEPTITIVRAPTSADCMNFLLEGKADVALVAIDVATGRISELGAGDQIQIHDPLTYVDVLHAVIAQTHPRAEEILAEVNSGLANIKASGLWFETVRRHMTAFRALSQ</sequence>
<keyword evidence="4" id="KW-1185">Reference proteome</keyword>
<organism evidence="3 4">
    <name type="scientific">Yoonia tamlensis</name>
    <dbReference type="NCBI Taxonomy" id="390270"/>
    <lineage>
        <taxon>Bacteria</taxon>
        <taxon>Pseudomonadati</taxon>
        <taxon>Pseudomonadota</taxon>
        <taxon>Alphaproteobacteria</taxon>
        <taxon>Rhodobacterales</taxon>
        <taxon>Paracoccaceae</taxon>
        <taxon>Yoonia</taxon>
    </lineage>
</organism>
<dbReference type="STRING" id="390270.SAMN04488005_0017"/>
<feature type="domain" description="LysM" evidence="2">
    <location>
        <begin position="29"/>
        <end position="79"/>
    </location>
</feature>
<dbReference type="Proteomes" id="UP000199478">
    <property type="component" value="Unassembled WGS sequence"/>
</dbReference>
<dbReference type="EMBL" id="FOYP01000001">
    <property type="protein sequence ID" value="SFR31392.1"/>
    <property type="molecule type" value="Genomic_DNA"/>
</dbReference>
<evidence type="ECO:0000313" key="4">
    <source>
        <dbReference type="Proteomes" id="UP000199478"/>
    </source>
</evidence>
<reference evidence="4" key="1">
    <citation type="submission" date="2016-10" db="EMBL/GenBank/DDBJ databases">
        <authorList>
            <person name="Varghese N."/>
            <person name="Submissions S."/>
        </authorList>
    </citation>
    <scope>NUCLEOTIDE SEQUENCE [LARGE SCALE GENOMIC DNA]</scope>
    <source>
        <strain evidence="4">DSM 26879</strain>
    </source>
</reference>
<proteinExistence type="predicted"/>
<gene>
    <name evidence="3" type="ORF">SAMN04488005_0017</name>
</gene>
<evidence type="ECO:0000313" key="3">
    <source>
        <dbReference type="EMBL" id="SFR31392.1"/>
    </source>
</evidence>
<keyword evidence="1" id="KW-0732">Signal</keyword>
<dbReference type="InterPro" id="IPR018392">
    <property type="entry name" value="LysM"/>
</dbReference>
<dbReference type="RefSeq" id="WP_090200177.1">
    <property type="nucleotide sequence ID" value="NZ_FOYP01000001.1"/>
</dbReference>
<dbReference type="CDD" id="cd00118">
    <property type="entry name" value="LysM"/>
    <property type="match status" value="1"/>
</dbReference>
<dbReference type="PROSITE" id="PS51782">
    <property type="entry name" value="LYSM"/>
    <property type="match status" value="1"/>
</dbReference>
<dbReference type="Gene3D" id="3.40.190.10">
    <property type="entry name" value="Periplasmic binding protein-like II"/>
    <property type="match status" value="2"/>
</dbReference>
<dbReference type="OrthoDB" id="8479038at2"/>
<dbReference type="SUPFAM" id="SSF53850">
    <property type="entry name" value="Periplasmic binding protein-like II"/>
    <property type="match status" value="1"/>
</dbReference>
<dbReference type="AlphaFoldDB" id="A0A1I6FN77"/>
<accession>A0A1I6FN77</accession>
<feature type="signal peptide" evidence="1">
    <location>
        <begin position="1"/>
        <end position="22"/>
    </location>
</feature>
<evidence type="ECO:0000259" key="2">
    <source>
        <dbReference type="PROSITE" id="PS51782"/>
    </source>
</evidence>
<evidence type="ECO:0000256" key="1">
    <source>
        <dbReference type="SAM" id="SignalP"/>
    </source>
</evidence>
<name>A0A1I6FN77_9RHOB</name>
<dbReference type="SMART" id="SM00257">
    <property type="entry name" value="LysM"/>
    <property type="match status" value="1"/>
</dbReference>
<dbReference type="Pfam" id="PF01476">
    <property type="entry name" value="LysM"/>
    <property type="match status" value="1"/>
</dbReference>
<feature type="chain" id="PRO_5011693941" evidence="1">
    <location>
        <begin position="23"/>
        <end position="358"/>
    </location>
</feature>
<dbReference type="InterPro" id="IPR036779">
    <property type="entry name" value="LysM_dom_sf"/>
</dbReference>
<dbReference type="Gene3D" id="3.10.350.10">
    <property type="entry name" value="LysM domain"/>
    <property type="match status" value="1"/>
</dbReference>